<feature type="region of interest" description="Disordered" evidence="7">
    <location>
        <begin position="81"/>
        <end position="101"/>
    </location>
</feature>
<evidence type="ECO:0000313" key="9">
    <source>
        <dbReference type="EMBL" id="CAE7297384.1"/>
    </source>
</evidence>
<accession>A0A812N3V5</accession>
<evidence type="ECO:0000256" key="4">
    <source>
        <dbReference type="ARBA" id="ARBA00022989"/>
    </source>
</evidence>
<keyword evidence="10" id="KW-1185">Reference proteome</keyword>
<dbReference type="PANTHER" id="PTHR33281">
    <property type="entry name" value="UPF0187 PROTEIN YNEE"/>
    <property type="match status" value="1"/>
</dbReference>
<comment type="caution">
    <text evidence="9">The sequence shown here is derived from an EMBL/GenBank/DDBJ whole genome shotgun (WGS) entry which is preliminary data.</text>
</comment>
<protein>
    <submittedName>
        <fullName evidence="9">Uncharacterized protein</fullName>
    </submittedName>
</protein>
<keyword evidence="2" id="KW-0813">Transport</keyword>
<feature type="transmembrane region" description="Helical" evidence="8">
    <location>
        <begin position="20"/>
        <end position="37"/>
    </location>
</feature>
<evidence type="ECO:0000256" key="2">
    <source>
        <dbReference type="ARBA" id="ARBA00022448"/>
    </source>
</evidence>
<evidence type="ECO:0000256" key="6">
    <source>
        <dbReference type="ARBA" id="ARBA00023136"/>
    </source>
</evidence>
<evidence type="ECO:0000256" key="3">
    <source>
        <dbReference type="ARBA" id="ARBA00022692"/>
    </source>
</evidence>
<evidence type="ECO:0000256" key="1">
    <source>
        <dbReference type="ARBA" id="ARBA00004141"/>
    </source>
</evidence>
<feature type="transmembrane region" description="Helical" evidence="8">
    <location>
        <begin position="268"/>
        <end position="286"/>
    </location>
</feature>
<keyword evidence="5" id="KW-0406">Ion transport</keyword>
<dbReference type="GO" id="GO:0016020">
    <property type="term" value="C:membrane"/>
    <property type="evidence" value="ECO:0007669"/>
    <property type="project" value="UniProtKB-SubCell"/>
</dbReference>
<keyword evidence="6 8" id="KW-0472">Membrane</keyword>
<dbReference type="AlphaFoldDB" id="A0A812N3V5"/>
<sequence>MGLHPDIDALSRNRDAYVGHPYAFRLFAMMVCNLLIFKMNSAYQRYWEAAGALQSMATKWLDGACMAISFDAGGDPDHPYLNGSEWQRSSDPDPSTCSKGGPDHAEYVKEVLHLCSLLHAVTLQHLRRDENLDNLVPAAAGPRHTILPKSPSFWSERSMFSADHISDLYKILRLPVLGGLRPEEKEALMGDSKGQSLPTCARAAMVEGWFMRRLICRQKHEQGETSKTSPPILSRLYQVISDGTLWSSTAAKSSEIPFPFPYQNFVEVLVWLFSFMAPVVINGIIFEQFLRTAAVFTVVLCFHTLKNTADVMEDPYLPYDPNDLPLVSWQRSVNARLLCFGHVPQDEAESIHEVALDGDPDGLSLQGVKLSVGTSEAKLQEESVSEAPVKLPQGGQQGSVSASCLECLPVTFGIAHLHASHRSRFA</sequence>
<dbReference type="InterPro" id="IPR044669">
    <property type="entry name" value="YneE/VCCN1/2-like"/>
</dbReference>
<keyword evidence="4 8" id="KW-1133">Transmembrane helix</keyword>
<comment type="subcellular location">
    <subcellularLocation>
        <location evidence="1">Membrane</location>
        <topology evidence="1">Multi-pass membrane protein</topology>
    </subcellularLocation>
</comment>
<name>A0A812N3V5_9DINO</name>
<evidence type="ECO:0000256" key="7">
    <source>
        <dbReference type="SAM" id="MobiDB-lite"/>
    </source>
</evidence>
<dbReference type="GO" id="GO:0005254">
    <property type="term" value="F:chloride channel activity"/>
    <property type="evidence" value="ECO:0007669"/>
    <property type="project" value="InterPro"/>
</dbReference>
<feature type="compositionally biased region" description="Polar residues" evidence="7">
    <location>
        <begin position="84"/>
        <end position="98"/>
    </location>
</feature>
<reference evidence="9" key="1">
    <citation type="submission" date="2021-02" db="EMBL/GenBank/DDBJ databases">
        <authorList>
            <person name="Dougan E. K."/>
            <person name="Rhodes N."/>
            <person name="Thang M."/>
            <person name="Chan C."/>
        </authorList>
    </citation>
    <scope>NUCLEOTIDE SEQUENCE</scope>
</reference>
<keyword evidence="3 8" id="KW-0812">Transmembrane</keyword>
<dbReference type="EMBL" id="CAJNDS010002035">
    <property type="protein sequence ID" value="CAE7297384.1"/>
    <property type="molecule type" value="Genomic_DNA"/>
</dbReference>
<evidence type="ECO:0000256" key="5">
    <source>
        <dbReference type="ARBA" id="ARBA00023065"/>
    </source>
</evidence>
<proteinExistence type="predicted"/>
<evidence type="ECO:0000313" key="10">
    <source>
        <dbReference type="Proteomes" id="UP000604046"/>
    </source>
</evidence>
<gene>
    <name evidence="9" type="ORF">SNAT2548_LOCUS15657</name>
</gene>
<organism evidence="9 10">
    <name type="scientific">Symbiodinium natans</name>
    <dbReference type="NCBI Taxonomy" id="878477"/>
    <lineage>
        <taxon>Eukaryota</taxon>
        <taxon>Sar</taxon>
        <taxon>Alveolata</taxon>
        <taxon>Dinophyceae</taxon>
        <taxon>Suessiales</taxon>
        <taxon>Symbiodiniaceae</taxon>
        <taxon>Symbiodinium</taxon>
    </lineage>
</organism>
<evidence type="ECO:0000256" key="8">
    <source>
        <dbReference type="SAM" id="Phobius"/>
    </source>
</evidence>
<dbReference type="PANTHER" id="PTHR33281:SF20">
    <property type="match status" value="1"/>
</dbReference>
<dbReference type="OrthoDB" id="1368at2759"/>
<dbReference type="Proteomes" id="UP000604046">
    <property type="component" value="Unassembled WGS sequence"/>
</dbReference>